<dbReference type="InterPro" id="IPR000073">
    <property type="entry name" value="AB_hydrolase_1"/>
</dbReference>
<evidence type="ECO:0000256" key="1">
    <source>
        <dbReference type="SAM" id="MobiDB-lite"/>
    </source>
</evidence>
<dbReference type="Gene3D" id="3.40.50.1820">
    <property type="entry name" value="alpha/beta hydrolase"/>
    <property type="match status" value="1"/>
</dbReference>
<dbReference type="PANTHER" id="PTHR43433:SF5">
    <property type="entry name" value="AB HYDROLASE-1 DOMAIN-CONTAINING PROTEIN"/>
    <property type="match status" value="1"/>
</dbReference>
<accession>A0A5J4V780</accession>
<dbReference type="InterPro" id="IPR050471">
    <property type="entry name" value="AB_hydrolase"/>
</dbReference>
<gene>
    <name evidence="3" type="ORF">EZS28_026170</name>
</gene>
<evidence type="ECO:0000259" key="2">
    <source>
        <dbReference type="Pfam" id="PF00561"/>
    </source>
</evidence>
<dbReference type="AlphaFoldDB" id="A0A5J4V780"/>
<organism evidence="3 4">
    <name type="scientific">Streblomastix strix</name>
    <dbReference type="NCBI Taxonomy" id="222440"/>
    <lineage>
        <taxon>Eukaryota</taxon>
        <taxon>Metamonada</taxon>
        <taxon>Preaxostyla</taxon>
        <taxon>Oxymonadida</taxon>
        <taxon>Streblomastigidae</taxon>
        <taxon>Streblomastix</taxon>
    </lineage>
</organism>
<proteinExistence type="predicted"/>
<dbReference type="PANTHER" id="PTHR43433">
    <property type="entry name" value="HYDROLASE, ALPHA/BETA FOLD FAMILY PROTEIN"/>
    <property type="match status" value="1"/>
</dbReference>
<dbReference type="Proteomes" id="UP000324800">
    <property type="component" value="Unassembled WGS sequence"/>
</dbReference>
<evidence type="ECO:0000313" key="4">
    <source>
        <dbReference type="Proteomes" id="UP000324800"/>
    </source>
</evidence>
<dbReference type="InterPro" id="IPR029058">
    <property type="entry name" value="AB_hydrolase_fold"/>
</dbReference>
<protein>
    <recommendedName>
        <fullName evidence="2">AB hydrolase-1 domain-containing protein</fullName>
    </recommendedName>
</protein>
<dbReference type="Pfam" id="PF00561">
    <property type="entry name" value="Abhydrolase_1"/>
    <property type="match status" value="1"/>
</dbReference>
<feature type="region of interest" description="Disordered" evidence="1">
    <location>
        <begin position="368"/>
        <end position="427"/>
    </location>
</feature>
<evidence type="ECO:0000313" key="3">
    <source>
        <dbReference type="EMBL" id="KAA6378303.1"/>
    </source>
</evidence>
<name>A0A5J4V780_9EUKA</name>
<sequence length="427" mass="49072">MSSERIQLPDLLHRLDLKVGLEGELAQKQKNSVYQNGLFDSPDEKDKFSLYYEVYGQGEIKVLFICGFSGDMDIYRRILLPLIEYKEFQCCIYNNRGIPPSKAKKHKSQTIAMMAHDALLLTRHLGWQKLNVAAASMGAMIALEFACSYTDITQSLIVMCGTAGPFSPSFGSLKKYSANALTHNPQKIRENRAKLMHSDNEQHHEYNDMTGLQWMSQEDQLNPYPCTKQPVPMLIQQLRAIIKHEVTKERLQEVKRNGLRCLVMHGTADSIIPFEHGVYISQNIGGVFIPFEDSGHNMFYENPQRVMSIGINFLLNKPLKVEDYPGISAFDGIYGYVKEQYIQQTPEEYPLKDQQQELNEKSIDQTEIHFKPEEQEESQESIFDQKQEHKEDQKEKIETPELENNDINDVKGNLEESPQIEQVDVQS</sequence>
<comment type="caution">
    <text evidence="3">The sequence shown here is derived from an EMBL/GenBank/DDBJ whole genome shotgun (WGS) entry which is preliminary data.</text>
</comment>
<feature type="compositionally biased region" description="Basic and acidic residues" evidence="1">
    <location>
        <begin position="383"/>
        <end position="399"/>
    </location>
</feature>
<dbReference type="OrthoDB" id="19657at2759"/>
<reference evidence="3 4" key="1">
    <citation type="submission" date="2019-03" db="EMBL/GenBank/DDBJ databases">
        <title>Single cell metagenomics reveals metabolic interactions within the superorganism composed of flagellate Streblomastix strix and complex community of Bacteroidetes bacteria on its surface.</title>
        <authorList>
            <person name="Treitli S.C."/>
            <person name="Kolisko M."/>
            <person name="Husnik F."/>
            <person name="Keeling P."/>
            <person name="Hampl V."/>
        </authorList>
    </citation>
    <scope>NUCLEOTIDE SEQUENCE [LARGE SCALE GENOMIC DNA]</scope>
    <source>
        <strain evidence="3">ST1C</strain>
    </source>
</reference>
<dbReference type="EMBL" id="SNRW01009235">
    <property type="protein sequence ID" value="KAA6378303.1"/>
    <property type="molecule type" value="Genomic_DNA"/>
</dbReference>
<dbReference type="SUPFAM" id="SSF53474">
    <property type="entry name" value="alpha/beta-Hydrolases"/>
    <property type="match status" value="1"/>
</dbReference>
<feature type="domain" description="AB hydrolase-1" evidence="2">
    <location>
        <begin position="62"/>
        <end position="303"/>
    </location>
</feature>